<evidence type="ECO:0000313" key="1">
    <source>
        <dbReference type="EMBL" id="CAK7219664.1"/>
    </source>
</evidence>
<proteinExistence type="predicted"/>
<accession>A0ABP0BJ98</accession>
<dbReference type="EMBL" id="CAWUHC010000028">
    <property type="protein sequence ID" value="CAK7219664.1"/>
    <property type="molecule type" value="Genomic_DNA"/>
</dbReference>
<gene>
    <name evidence="1" type="ORF">SBRCBS47491_003923</name>
</gene>
<keyword evidence="2" id="KW-1185">Reference proteome</keyword>
<dbReference type="SUPFAM" id="SSF53474">
    <property type="entry name" value="alpha/beta-Hydrolases"/>
    <property type="match status" value="1"/>
</dbReference>
<name>A0ABP0BJ98_9PEZI</name>
<reference evidence="1 2" key="1">
    <citation type="submission" date="2024-01" db="EMBL/GenBank/DDBJ databases">
        <authorList>
            <person name="Allen C."/>
            <person name="Tagirdzhanova G."/>
        </authorList>
    </citation>
    <scope>NUCLEOTIDE SEQUENCE [LARGE SCALE GENOMIC DNA]</scope>
</reference>
<evidence type="ECO:0000313" key="2">
    <source>
        <dbReference type="Proteomes" id="UP001642406"/>
    </source>
</evidence>
<dbReference type="Gene3D" id="3.40.50.1820">
    <property type="entry name" value="alpha/beta hydrolase"/>
    <property type="match status" value="1"/>
</dbReference>
<comment type="caution">
    <text evidence="1">The sequence shown here is derived from an EMBL/GenBank/DDBJ whole genome shotgun (WGS) entry which is preliminary data.</text>
</comment>
<evidence type="ECO:0008006" key="3">
    <source>
        <dbReference type="Google" id="ProtNLM"/>
    </source>
</evidence>
<dbReference type="PANTHER" id="PTHR47381">
    <property type="entry name" value="ALPHA/BETA-HYDROLASES SUPERFAMILY PROTEIN"/>
    <property type="match status" value="1"/>
</dbReference>
<dbReference type="PANTHER" id="PTHR47381:SF3">
    <property type="entry name" value="ALPHA_BETA-HYDROLASES SUPERFAMILY PROTEIN"/>
    <property type="match status" value="1"/>
</dbReference>
<protein>
    <recommendedName>
        <fullName evidence="3">AB hydrolase-1 domain-containing protein</fullName>
    </recommendedName>
</protein>
<dbReference type="InterPro" id="IPR029058">
    <property type="entry name" value="AB_hydrolase_fold"/>
</dbReference>
<organism evidence="1 2">
    <name type="scientific">Sporothrix bragantina</name>
    <dbReference type="NCBI Taxonomy" id="671064"/>
    <lineage>
        <taxon>Eukaryota</taxon>
        <taxon>Fungi</taxon>
        <taxon>Dikarya</taxon>
        <taxon>Ascomycota</taxon>
        <taxon>Pezizomycotina</taxon>
        <taxon>Sordariomycetes</taxon>
        <taxon>Sordariomycetidae</taxon>
        <taxon>Ophiostomatales</taxon>
        <taxon>Ophiostomataceae</taxon>
        <taxon>Sporothrix</taxon>
    </lineage>
</organism>
<dbReference type="Proteomes" id="UP001642406">
    <property type="component" value="Unassembled WGS sequence"/>
</dbReference>
<sequence>MPSPNENFVLADDTPRSSKKTINIAGFHVYLYGVDELTPGQARDTTVVFHIHGRTRTYKDAEDLAHQVLHELRQRPATRKGLVVATFDNRNHGERAGIVVDVQTVMTFLESYVEEWFVPTQFIISGMSLGGHISWDLLARDPRVQAAVIIVGCPDLTHMLNERLDSYLGTKGASQQSPLPKEWPTSVERLYVARDEQVARITGKTILILNGAIDPLVPSKFTQAWLAKYGANNDVMFVEQEATGHALSVQMVEKIVDWLPQFLV</sequence>